<dbReference type="InterPro" id="IPR029016">
    <property type="entry name" value="GAF-like_dom_sf"/>
</dbReference>
<keyword evidence="8" id="KW-1185">Reference proteome</keyword>
<protein>
    <recommendedName>
        <fullName evidence="5">Heat-inducible transcription repressor HrcA</fullName>
    </recommendedName>
</protein>
<evidence type="ECO:0000313" key="7">
    <source>
        <dbReference type="EMBL" id="BEQ14912.1"/>
    </source>
</evidence>
<evidence type="ECO:0000256" key="3">
    <source>
        <dbReference type="ARBA" id="ARBA00023016"/>
    </source>
</evidence>
<dbReference type="Pfam" id="PF01628">
    <property type="entry name" value="HrcA"/>
    <property type="match status" value="1"/>
</dbReference>
<evidence type="ECO:0000313" key="8">
    <source>
        <dbReference type="Proteomes" id="UP001366166"/>
    </source>
</evidence>
<comment type="function">
    <text evidence="5">Negative regulator of class I heat shock genes (grpE-dnaK-dnaJ and groELS operons). Prevents heat-shock induction of these operons.</text>
</comment>
<dbReference type="InterPro" id="IPR036388">
    <property type="entry name" value="WH-like_DNA-bd_sf"/>
</dbReference>
<gene>
    <name evidence="5 7" type="primary">hrcA</name>
    <name evidence="7" type="ORF">FAK_19780</name>
</gene>
<dbReference type="InterPro" id="IPR023120">
    <property type="entry name" value="WHTH_transcript_rep_HrcA_IDD"/>
</dbReference>
<dbReference type="InterPro" id="IPR002571">
    <property type="entry name" value="HrcA"/>
</dbReference>
<keyword evidence="2 5" id="KW-0805">Transcription regulation</keyword>
<evidence type="ECO:0000259" key="6">
    <source>
        <dbReference type="Pfam" id="PF01628"/>
    </source>
</evidence>
<evidence type="ECO:0000256" key="1">
    <source>
        <dbReference type="ARBA" id="ARBA00022491"/>
    </source>
</evidence>
<accession>A0AAU9F0V8</accession>
<dbReference type="EMBL" id="AP028679">
    <property type="protein sequence ID" value="BEQ14912.1"/>
    <property type="molecule type" value="Genomic_DNA"/>
</dbReference>
<dbReference type="PIRSF" id="PIRSF005485">
    <property type="entry name" value="HrcA"/>
    <property type="match status" value="1"/>
</dbReference>
<feature type="domain" description="Heat-inducible transcription repressor HrcA C-terminal" evidence="6">
    <location>
        <begin position="99"/>
        <end position="318"/>
    </location>
</feature>
<evidence type="ECO:0000256" key="2">
    <source>
        <dbReference type="ARBA" id="ARBA00023015"/>
    </source>
</evidence>
<sequence length="337" mass="37316">MVLASVVANYIATAEPVGSRTVSKQKNVDFSPATVRNVMSDLEDMGYLEQPHVSAGRVPTSEGLRLYVDSILELDELDQRTKDTIRAQLENQPVNEANDIFKATSRALSRISRQTALVVVPSPEQEVFRHMEFVRLAAGLILVVLVSKSGGVQNRIIEAEEDIAQEELDRYTRYLNDLLADLTLNQVKQRVAQEMANERNLFDTVLSRALTLGKQALENRSEGELLIDGQTNLMDQPEFKDVVRLRGIFQAFEEKSTLLRLLDKALTAQGVRLVIGSESDLAELDGLSVVTSPYGEPGKSSGALGVIGPTRMDYSKVIPMVDFTARLVSRILDERGK</sequence>
<dbReference type="KEGG" id="dmp:FAK_19780"/>
<evidence type="ECO:0000256" key="4">
    <source>
        <dbReference type="ARBA" id="ARBA00023163"/>
    </source>
</evidence>
<dbReference type="PANTHER" id="PTHR34824">
    <property type="entry name" value="HEAT-INDUCIBLE TRANSCRIPTION REPRESSOR HRCA"/>
    <property type="match status" value="1"/>
</dbReference>
<dbReference type="Gene3D" id="3.30.390.60">
    <property type="entry name" value="Heat-inducible transcription repressor hrca homolog, domain 3"/>
    <property type="match status" value="1"/>
</dbReference>
<dbReference type="SUPFAM" id="SSF46785">
    <property type="entry name" value="Winged helix' DNA-binding domain"/>
    <property type="match status" value="1"/>
</dbReference>
<dbReference type="GO" id="GO:0003677">
    <property type="term" value="F:DNA binding"/>
    <property type="evidence" value="ECO:0007669"/>
    <property type="project" value="InterPro"/>
</dbReference>
<dbReference type="Proteomes" id="UP001366166">
    <property type="component" value="Chromosome"/>
</dbReference>
<reference evidence="8" key="1">
    <citation type="journal article" date="2023" name="Arch. Microbiol.">
        <title>Desulfoferula mesophilus gen. nov. sp. nov., a mesophilic sulfate-reducing bacterium isolated from a brackish lake sediment.</title>
        <authorList>
            <person name="Watanabe T."/>
            <person name="Yabe T."/>
            <person name="Tsuji J.M."/>
            <person name="Fukui M."/>
        </authorList>
    </citation>
    <scope>NUCLEOTIDE SEQUENCE [LARGE SCALE GENOMIC DNA]</scope>
    <source>
        <strain evidence="8">12FAK</strain>
    </source>
</reference>
<dbReference type="Gene3D" id="3.30.450.40">
    <property type="match status" value="1"/>
</dbReference>
<organism evidence="7 8">
    <name type="scientific">Desulfoferula mesophila</name>
    <dbReference type="NCBI Taxonomy" id="3058419"/>
    <lineage>
        <taxon>Bacteria</taxon>
        <taxon>Pseudomonadati</taxon>
        <taxon>Thermodesulfobacteriota</taxon>
        <taxon>Desulfarculia</taxon>
        <taxon>Desulfarculales</taxon>
        <taxon>Desulfarculaceae</taxon>
        <taxon>Desulfoferula</taxon>
    </lineage>
</organism>
<dbReference type="NCBIfam" id="TIGR00331">
    <property type="entry name" value="hrcA"/>
    <property type="match status" value="1"/>
</dbReference>
<keyword evidence="4 5" id="KW-0804">Transcription</keyword>
<dbReference type="InterPro" id="IPR021153">
    <property type="entry name" value="HrcA_C"/>
</dbReference>
<dbReference type="GO" id="GO:0045892">
    <property type="term" value="P:negative regulation of DNA-templated transcription"/>
    <property type="evidence" value="ECO:0007669"/>
    <property type="project" value="UniProtKB-UniRule"/>
</dbReference>
<dbReference type="SUPFAM" id="SSF55781">
    <property type="entry name" value="GAF domain-like"/>
    <property type="match status" value="1"/>
</dbReference>
<proteinExistence type="inferred from homology"/>
<dbReference type="Gene3D" id="1.10.10.10">
    <property type="entry name" value="Winged helix-like DNA-binding domain superfamily/Winged helix DNA-binding domain"/>
    <property type="match status" value="1"/>
</dbReference>
<dbReference type="AlphaFoldDB" id="A0AAU9F0V8"/>
<evidence type="ECO:0000256" key="5">
    <source>
        <dbReference type="HAMAP-Rule" id="MF_00081"/>
    </source>
</evidence>
<dbReference type="InterPro" id="IPR036390">
    <property type="entry name" value="WH_DNA-bd_sf"/>
</dbReference>
<keyword evidence="3 5" id="KW-0346">Stress response</keyword>
<dbReference type="HAMAP" id="MF_00081">
    <property type="entry name" value="HrcA"/>
    <property type="match status" value="1"/>
</dbReference>
<comment type="similarity">
    <text evidence="5">Belongs to the HrcA family.</text>
</comment>
<name>A0AAU9F0V8_9BACT</name>
<dbReference type="PANTHER" id="PTHR34824:SF1">
    <property type="entry name" value="HEAT-INDUCIBLE TRANSCRIPTION REPRESSOR HRCA"/>
    <property type="match status" value="1"/>
</dbReference>
<keyword evidence="1 5" id="KW-0678">Repressor</keyword>